<dbReference type="InterPro" id="IPR001464">
    <property type="entry name" value="Annexin"/>
</dbReference>
<dbReference type="GO" id="GO:0009651">
    <property type="term" value="P:response to salt stress"/>
    <property type="evidence" value="ECO:0007669"/>
    <property type="project" value="TreeGrafter"/>
</dbReference>
<dbReference type="PANTHER" id="PTHR10502">
    <property type="entry name" value="ANNEXIN"/>
    <property type="match status" value="1"/>
</dbReference>
<dbReference type="PROSITE" id="PS51897">
    <property type="entry name" value="ANNEXIN_2"/>
    <property type="match status" value="3"/>
</dbReference>
<dbReference type="InterPro" id="IPR035952">
    <property type="entry name" value="Rhomboid-like_sf"/>
</dbReference>
<dbReference type="GO" id="GO:0009414">
    <property type="term" value="P:response to water deprivation"/>
    <property type="evidence" value="ECO:0007669"/>
    <property type="project" value="TreeGrafter"/>
</dbReference>
<dbReference type="Gene3D" id="1.20.1540.10">
    <property type="entry name" value="Rhomboid-like"/>
    <property type="match status" value="1"/>
</dbReference>
<dbReference type="AlphaFoldDB" id="A0AAV8QXN9"/>
<dbReference type="GO" id="GO:0005544">
    <property type="term" value="F:calcium-dependent phospholipid binding"/>
    <property type="evidence" value="ECO:0007669"/>
    <property type="project" value="InterPro"/>
</dbReference>
<organism evidence="9 10">
    <name type="scientific">Ensete ventricosum</name>
    <name type="common">Abyssinian banana</name>
    <name type="synonym">Musa ensete</name>
    <dbReference type="NCBI Taxonomy" id="4639"/>
    <lineage>
        <taxon>Eukaryota</taxon>
        <taxon>Viridiplantae</taxon>
        <taxon>Streptophyta</taxon>
        <taxon>Embryophyta</taxon>
        <taxon>Tracheophyta</taxon>
        <taxon>Spermatophyta</taxon>
        <taxon>Magnoliopsida</taxon>
        <taxon>Liliopsida</taxon>
        <taxon>Zingiberales</taxon>
        <taxon>Musaceae</taxon>
        <taxon>Ensete</taxon>
    </lineage>
</organism>
<evidence type="ECO:0000256" key="4">
    <source>
        <dbReference type="ARBA" id="ARBA00022737"/>
    </source>
</evidence>
<comment type="similarity">
    <text evidence="2">Belongs to the peptidase S54 family.</text>
</comment>
<dbReference type="GO" id="GO:0004252">
    <property type="term" value="F:serine-type endopeptidase activity"/>
    <property type="evidence" value="ECO:0007669"/>
    <property type="project" value="InterPro"/>
</dbReference>
<evidence type="ECO:0000256" key="1">
    <source>
        <dbReference type="ARBA" id="ARBA00004141"/>
    </source>
</evidence>
<keyword evidence="3" id="KW-0812">Transmembrane</keyword>
<keyword evidence="4" id="KW-0677">Repeat</keyword>
<dbReference type="PRINTS" id="PR00196">
    <property type="entry name" value="ANNEXIN"/>
</dbReference>
<dbReference type="GO" id="GO:0001786">
    <property type="term" value="F:phosphatidylserine binding"/>
    <property type="evidence" value="ECO:0007669"/>
    <property type="project" value="TreeGrafter"/>
</dbReference>
<dbReference type="InterPro" id="IPR037104">
    <property type="entry name" value="Annexin_sf"/>
</dbReference>
<dbReference type="Gene3D" id="1.10.220.10">
    <property type="entry name" value="Annexin"/>
    <property type="match status" value="4"/>
</dbReference>
<evidence type="ECO:0000256" key="2">
    <source>
        <dbReference type="ARBA" id="ARBA00009045"/>
    </source>
</evidence>
<dbReference type="SMART" id="SM00335">
    <property type="entry name" value="ANX"/>
    <property type="match status" value="3"/>
</dbReference>
<dbReference type="FunFam" id="1.20.1540.10:FF:000015">
    <property type="entry name" value="RHOMBOID-like protein 10 chloroplastic"/>
    <property type="match status" value="1"/>
</dbReference>
<dbReference type="Pfam" id="PF01694">
    <property type="entry name" value="Rhomboid"/>
    <property type="match status" value="1"/>
</dbReference>
<feature type="domain" description="Peptidase S54 rhomboid" evidence="8">
    <location>
        <begin position="169"/>
        <end position="306"/>
    </location>
</feature>
<dbReference type="GO" id="GO:0009409">
    <property type="term" value="P:response to cold"/>
    <property type="evidence" value="ECO:0007669"/>
    <property type="project" value="TreeGrafter"/>
</dbReference>
<evidence type="ECO:0000313" key="9">
    <source>
        <dbReference type="EMBL" id="KAJ8480013.1"/>
    </source>
</evidence>
<keyword evidence="6" id="KW-0472">Membrane</keyword>
<evidence type="ECO:0000256" key="5">
    <source>
        <dbReference type="ARBA" id="ARBA00022989"/>
    </source>
</evidence>
<sequence>MAAFPPRPWVPASFSSGGASPSHLIAVASSLRLGDFFRERCAAHLHLLLCSPSSSSSHEGYHLGNLPQKQDLWCRKGYSLKTFAFLEKLSDAFLASCSSCSYFFSENEPRKGYMDKGRAQMTNSQGKPSDGRNWTNVLLAVNVLVYAAQIATQGKLLLWGAKVNSLINKGQLWRLVTSSLLHANIGHLMINSYSLNSIGPTVEQLSGPTRFLAIYFTSAIASSVMSYHFSQSPAVGASGAIFGLVGSYAVFVLRHRNLVGGGKKDLLHVAHVITLNMVIGFLSKGIDNWGHLGGLLGGAAVSWFLGPAWKLFGCIKLRSCYDEPTPQHSNMELISHASSSCTTCKNVCQEIHATWDQLSLVARALAHRTLAERRQIKEMYRAMFGEDLVEHLRRTHMANSKNNEMCNTLYLWMLEPHERDAVLANDAMERRVTDYEALVEIYTRQKLSQLFFTKHAYLAKFKRHMDQDLISEPSNSYQKLLLALAASQKSHHTDVSQHIAKCDAKRLYEARHCSTGGTDESVVLEIFSKRSIPQLRLALFSYKQIYGHDYTKALKKDTSGEFEEALRIAIKCVHNPAQYYSRMVNKSIKMGGSDARVLTRVMLGSTDAGMKEVRSAFEKMYGRKMQDAICDSLPDGDYRDFIVALSNTP</sequence>
<dbReference type="GO" id="GO:0005886">
    <property type="term" value="C:plasma membrane"/>
    <property type="evidence" value="ECO:0007669"/>
    <property type="project" value="TreeGrafter"/>
</dbReference>
<comment type="subcellular location">
    <subcellularLocation>
        <location evidence="1">Membrane</location>
        <topology evidence="1">Multi-pass membrane protein</topology>
    </subcellularLocation>
</comment>
<dbReference type="GO" id="GO:0009408">
    <property type="term" value="P:response to heat"/>
    <property type="evidence" value="ECO:0007669"/>
    <property type="project" value="TreeGrafter"/>
</dbReference>
<evidence type="ECO:0000259" key="8">
    <source>
        <dbReference type="Pfam" id="PF01694"/>
    </source>
</evidence>
<name>A0AAV8QXN9_ENSVE</name>
<proteinExistence type="inferred from homology"/>
<dbReference type="InterPro" id="IPR018502">
    <property type="entry name" value="Annexin_repeat"/>
</dbReference>
<dbReference type="InterPro" id="IPR022764">
    <property type="entry name" value="Peptidase_S54_rhomboid_dom"/>
</dbReference>
<dbReference type="Proteomes" id="UP001222027">
    <property type="component" value="Unassembled WGS sequence"/>
</dbReference>
<accession>A0AAV8QXN9</accession>
<keyword evidence="5" id="KW-1133">Transmembrane helix</keyword>
<evidence type="ECO:0000256" key="3">
    <source>
        <dbReference type="ARBA" id="ARBA00022692"/>
    </source>
</evidence>
<evidence type="ECO:0000313" key="10">
    <source>
        <dbReference type="Proteomes" id="UP001222027"/>
    </source>
</evidence>
<dbReference type="PANTHER" id="PTHR10502:SF190">
    <property type="entry name" value="OS09G0453300 PROTEIN"/>
    <property type="match status" value="1"/>
</dbReference>
<dbReference type="EMBL" id="JAQQAF010000006">
    <property type="protein sequence ID" value="KAJ8480013.1"/>
    <property type="molecule type" value="Genomic_DNA"/>
</dbReference>
<reference evidence="9 10" key="1">
    <citation type="submission" date="2022-12" db="EMBL/GenBank/DDBJ databases">
        <title>Chromosome-scale assembly of the Ensete ventricosum genome.</title>
        <authorList>
            <person name="Dussert Y."/>
            <person name="Stocks J."/>
            <person name="Wendawek A."/>
            <person name="Woldeyes F."/>
            <person name="Nichols R.A."/>
            <person name="Borrell J.S."/>
        </authorList>
    </citation>
    <scope>NUCLEOTIDE SEQUENCE [LARGE SCALE GENOMIC DNA]</scope>
    <source>
        <strain evidence="10">cv. Maze</strain>
        <tissue evidence="9">Seeds</tissue>
    </source>
</reference>
<protein>
    <recommendedName>
        <fullName evidence="8">Peptidase S54 rhomboid domain-containing protein</fullName>
    </recommendedName>
</protein>
<keyword evidence="10" id="KW-1185">Reference proteome</keyword>
<dbReference type="GO" id="GO:0005737">
    <property type="term" value="C:cytoplasm"/>
    <property type="evidence" value="ECO:0007669"/>
    <property type="project" value="TreeGrafter"/>
</dbReference>
<gene>
    <name evidence="9" type="ORF">OPV22_023740</name>
</gene>
<dbReference type="SUPFAM" id="SSF144091">
    <property type="entry name" value="Rhomboid-like"/>
    <property type="match status" value="1"/>
</dbReference>
<dbReference type="SUPFAM" id="SSF47874">
    <property type="entry name" value="Annexin"/>
    <property type="match status" value="1"/>
</dbReference>
<evidence type="ECO:0000256" key="6">
    <source>
        <dbReference type="ARBA" id="ARBA00023136"/>
    </source>
</evidence>
<dbReference type="GO" id="GO:0005509">
    <property type="term" value="F:calcium ion binding"/>
    <property type="evidence" value="ECO:0007669"/>
    <property type="project" value="InterPro"/>
</dbReference>
<dbReference type="Pfam" id="PF00191">
    <property type="entry name" value="Annexin"/>
    <property type="match status" value="3"/>
</dbReference>
<keyword evidence="7" id="KW-0041">Annexin</keyword>
<evidence type="ECO:0000256" key="7">
    <source>
        <dbReference type="ARBA" id="ARBA00023216"/>
    </source>
</evidence>
<comment type="caution">
    <text evidence="9">The sequence shown here is derived from an EMBL/GenBank/DDBJ whole genome shotgun (WGS) entry which is preliminary data.</text>
</comment>